<evidence type="ECO:0000256" key="4">
    <source>
        <dbReference type="ARBA" id="ARBA00022692"/>
    </source>
</evidence>
<evidence type="ECO:0000313" key="9">
    <source>
        <dbReference type="EMBL" id="MBL0389178.1"/>
    </source>
</evidence>
<evidence type="ECO:0000256" key="6">
    <source>
        <dbReference type="ARBA" id="ARBA00023136"/>
    </source>
</evidence>
<dbReference type="Gene3D" id="1.10.3720.10">
    <property type="entry name" value="MetI-like"/>
    <property type="match status" value="1"/>
</dbReference>
<keyword evidence="6 7" id="KW-0472">Membrane</keyword>
<dbReference type="Proteomes" id="UP000602284">
    <property type="component" value="Unassembled WGS sequence"/>
</dbReference>
<evidence type="ECO:0000256" key="2">
    <source>
        <dbReference type="ARBA" id="ARBA00022448"/>
    </source>
</evidence>
<feature type="transmembrane region" description="Helical" evidence="7">
    <location>
        <begin position="106"/>
        <end position="129"/>
    </location>
</feature>
<accession>A0ABS1JFZ3</accession>
<comment type="subcellular location">
    <subcellularLocation>
        <location evidence="1 7">Cell membrane</location>
        <topology evidence="1 7">Multi-pass membrane protein</topology>
    </subcellularLocation>
</comment>
<feature type="transmembrane region" description="Helical" evidence="7">
    <location>
        <begin position="15"/>
        <end position="35"/>
    </location>
</feature>
<keyword evidence="5 7" id="KW-1133">Transmembrane helix</keyword>
<dbReference type="InterPro" id="IPR000515">
    <property type="entry name" value="MetI-like"/>
</dbReference>
<dbReference type="InterPro" id="IPR035906">
    <property type="entry name" value="MetI-like_sf"/>
</dbReference>
<keyword evidence="3" id="KW-1003">Cell membrane</keyword>
<proteinExistence type="inferred from homology"/>
<feature type="transmembrane region" description="Helical" evidence="7">
    <location>
        <begin position="149"/>
        <end position="169"/>
    </location>
</feature>
<keyword evidence="2 7" id="KW-0813">Transport</keyword>
<dbReference type="Pfam" id="PF00528">
    <property type="entry name" value="BPD_transp_1"/>
    <property type="match status" value="1"/>
</dbReference>
<sequence>MSVLRSISSVVLRNLVGFVAVSLIIILITFLPLAIKVTPHAIQQDFMTTNWTLYFKSVWSFFVNIAHGDFGELRVKMTWIRGYMTPELNAQILSYVADMAARSAKILMTAVLLGSASGILLGAVQFFLPKWAKNVIGGVNQAVFALPDLLLILLLQLLVLKLNILWGSYIIGVADFGANKIFALPMLSLLVPVSAMVYRYMVNACREALSQECVRTARAKGLPEYRVFIKYVMRPALDSILAVLPKVVAFAASGLVIVERLLNIKGVTWWFQARADIPALTKLLATILMCLAAFVLIVNLISSLLRLWVNPALRK</sequence>
<dbReference type="PANTHER" id="PTHR30465">
    <property type="entry name" value="INNER MEMBRANE ABC TRANSPORTER"/>
    <property type="match status" value="1"/>
</dbReference>
<dbReference type="PROSITE" id="PS50928">
    <property type="entry name" value="ABC_TM1"/>
    <property type="match status" value="1"/>
</dbReference>
<comment type="caution">
    <text evidence="9">The sequence shown here is derived from an EMBL/GenBank/DDBJ whole genome shotgun (WGS) entry which is preliminary data.</text>
</comment>
<evidence type="ECO:0000256" key="3">
    <source>
        <dbReference type="ARBA" id="ARBA00022475"/>
    </source>
</evidence>
<protein>
    <submittedName>
        <fullName evidence="9">ABC transporter permease subunit</fullName>
    </submittedName>
</protein>
<dbReference type="RefSeq" id="WP_201638181.1">
    <property type="nucleotide sequence ID" value="NZ_JAEQNB010000009.1"/>
</dbReference>
<keyword evidence="4 7" id="KW-0812">Transmembrane</keyword>
<evidence type="ECO:0000313" key="10">
    <source>
        <dbReference type="Proteomes" id="UP000602284"/>
    </source>
</evidence>
<organism evidence="9 10">
    <name type="scientific">Tumebacillus amylolyticus</name>
    <dbReference type="NCBI Taxonomy" id="2801339"/>
    <lineage>
        <taxon>Bacteria</taxon>
        <taxon>Bacillati</taxon>
        <taxon>Bacillota</taxon>
        <taxon>Bacilli</taxon>
        <taxon>Bacillales</taxon>
        <taxon>Alicyclobacillaceae</taxon>
        <taxon>Tumebacillus</taxon>
    </lineage>
</organism>
<feature type="transmembrane region" description="Helical" evidence="7">
    <location>
        <begin position="283"/>
        <end position="309"/>
    </location>
</feature>
<feature type="domain" description="ABC transmembrane type-1" evidence="8">
    <location>
        <begin position="100"/>
        <end position="302"/>
    </location>
</feature>
<evidence type="ECO:0000256" key="1">
    <source>
        <dbReference type="ARBA" id="ARBA00004651"/>
    </source>
</evidence>
<name>A0ABS1JFZ3_9BACL</name>
<gene>
    <name evidence="9" type="ORF">JJB07_21530</name>
</gene>
<dbReference type="EMBL" id="JAEQNB010000009">
    <property type="protein sequence ID" value="MBL0389178.1"/>
    <property type="molecule type" value="Genomic_DNA"/>
</dbReference>
<evidence type="ECO:0000259" key="8">
    <source>
        <dbReference type="PROSITE" id="PS50928"/>
    </source>
</evidence>
<comment type="similarity">
    <text evidence="7">Belongs to the binding-protein-dependent transport system permease family.</text>
</comment>
<keyword evidence="10" id="KW-1185">Reference proteome</keyword>
<dbReference type="PANTHER" id="PTHR30465:SF0">
    <property type="entry name" value="OLIGOPEPTIDE TRANSPORT SYSTEM PERMEASE PROTEIN APPB"/>
    <property type="match status" value="1"/>
</dbReference>
<feature type="transmembrane region" description="Helical" evidence="7">
    <location>
        <begin position="240"/>
        <end position="262"/>
    </location>
</feature>
<feature type="transmembrane region" description="Helical" evidence="7">
    <location>
        <begin position="181"/>
        <end position="201"/>
    </location>
</feature>
<evidence type="ECO:0000256" key="7">
    <source>
        <dbReference type="RuleBase" id="RU363032"/>
    </source>
</evidence>
<dbReference type="SUPFAM" id="SSF161098">
    <property type="entry name" value="MetI-like"/>
    <property type="match status" value="1"/>
</dbReference>
<evidence type="ECO:0000256" key="5">
    <source>
        <dbReference type="ARBA" id="ARBA00022989"/>
    </source>
</evidence>
<reference evidence="9 10" key="1">
    <citation type="submission" date="2021-01" db="EMBL/GenBank/DDBJ databases">
        <title>Tumebacillus sp. strain ITR2 16S ribosomal RNA gene Genome sequencing and assembly.</title>
        <authorList>
            <person name="Kang M."/>
        </authorList>
    </citation>
    <scope>NUCLEOTIDE SEQUENCE [LARGE SCALE GENOMIC DNA]</scope>
    <source>
        <strain evidence="9 10">ITR2</strain>
    </source>
</reference>